<dbReference type="PANTHER" id="PTHR21248">
    <property type="entry name" value="CARDIOLIPIN SYNTHASE"/>
    <property type="match status" value="1"/>
</dbReference>
<comment type="subcellular location">
    <subcellularLocation>
        <location evidence="2">Secreted</location>
    </subcellularLocation>
</comment>
<evidence type="ECO:0000259" key="6">
    <source>
        <dbReference type="PROSITE" id="PS50035"/>
    </source>
</evidence>
<dbReference type="EMBL" id="JAOCQF010000001">
    <property type="protein sequence ID" value="MCT8328957.1"/>
    <property type="molecule type" value="Genomic_DNA"/>
</dbReference>
<dbReference type="SMART" id="SM00155">
    <property type="entry name" value="PLDc"/>
    <property type="match status" value="2"/>
</dbReference>
<dbReference type="RefSeq" id="WP_261494383.1">
    <property type="nucleotide sequence ID" value="NZ_JAOCQF010000001.1"/>
</dbReference>
<feature type="domain" description="PLD phosphodiesterase" evidence="6">
    <location>
        <begin position="168"/>
        <end position="195"/>
    </location>
</feature>
<keyword evidence="8" id="KW-1185">Reference proteome</keyword>
<evidence type="ECO:0000313" key="8">
    <source>
        <dbReference type="Proteomes" id="UP001205601"/>
    </source>
</evidence>
<evidence type="ECO:0000256" key="4">
    <source>
        <dbReference type="ARBA" id="ARBA00022525"/>
    </source>
</evidence>
<reference evidence="8" key="1">
    <citation type="submission" date="2023-07" db="EMBL/GenBank/DDBJ databases">
        <title>Defluviimonas sediminis sp. nov., isolated from mangrove sediment.</title>
        <authorList>
            <person name="Liu L."/>
            <person name="Li J."/>
            <person name="Huang Y."/>
            <person name="Pan J."/>
            <person name="Li M."/>
        </authorList>
    </citation>
    <scope>NUCLEOTIDE SEQUENCE [LARGE SCALE GENOMIC DNA]</scope>
    <source>
        <strain evidence="8">FT324</strain>
    </source>
</reference>
<dbReference type="InterPro" id="IPR001736">
    <property type="entry name" value="PLipase_D/transphosphatidylase"/>
</dbReference>
<sequence>MRLIKFLATIIIVLVLAIAALRLTHPLPPLPAGDSSTALPASEDTRLGAAILPLMVENEGMSGVVPLADGRDALAARILFARAADETIDAQYYIWHHDTTGWLLLEELRAAAARGVRVRLLLDDNGIPSLDNVLADLNAMENVEIRIFNPFTMRSPKLLSYAFDFFRLNRRMHNKSMTVDGVATVIGGRNIGDIYFAYGEGVAYFDFDVLAVGQAAKDVSADFDAYWSSGSSYAAADVLPPSRGGLAELASAVAEAEKSARGTDYAKAITDAPVLSQIIAGKDVMEWTKVTLVSDDPAKGLGDAEDEALLVGLLPKLVAAPEESVDLVSAYLIPGEASTEMLEQYIRKGIRVRLMTNSLEATDVPVVHSAWMGYRDRLARAGAEVLELRSRPENSGGASLTQILTGSQSSLHAKTFSVDRKHLFIGSFNFDPRSANLNTEMGFLVESPAIATAMARALDRPETFYAVDAAPDGAMVWTETHADGTTQVYDHEPNTSAVERSIVWLMSLLPIEWVL</sequence>
<proteinExistence type="predicted"/>
<evidence type="ECO:0000256" key="5">
    <source>
        <dbReference type="ARBA" id="ARBA00029594"/>
    </source>
</evidence>
<gene>
    <name evidence="7" type="ORF">N5I32_05440</name>
</gene>
<organism evidence="7 8">
    <name type="scientific">Albidovulum sediminis</name>
    <dbReference type="NCBI Taxonomy" id="3066345"/>
    <lineage>
        <taxon>Bacteria</taxon>
        <taxon>Pseudomonadati</taxon>
        <taxon>Pseudomonadota</taxon>
        <taxon>Alphaproteobacteria</taxon>
        <taxon>Rhodobacterales</taxon>
        <taxon>Paracoccaceae</taxon>
        <taxon>Albidovulum</taxon>
    </lineage>
</organism>
<dbReference type="PROSITE" id="PS50035">
    <property type="entry name" value="PLD"/>
    <property type="match status" value="2"/>
</dbReference>
<dbReference type="Gene3D" id="3.30.870.10">
    <property type="entry name" value="Endonuclease Chain A"/>
    <property type="match status" value="2"/>
</dbReference>
<dbReference type="Proteomes" id="UP001205601">
    <property type="component" value="Unassembled WGS sequence"/>
</dbReference>
<evidence type="ECO:0000256" key="1">
    <source>
        <dbReference type="ARBA" id="ARBA00003145"/>
    </source>
</evidence>
<comment type="function">
    <text evidence="1">Could be a virulence factor.</text>
</comment>
<dbReference type="PANTHER" id="PTHR21248:SF12">
    <property type="entry name" value="CARDIOLIPIN SYNTHASE C"/>
    <property type="match status" value="1"/>
</dbReference>
<protein>
    <recommendedName>
        <fullName evidence="3">Phospholipase D</fullName>
    </recommendedName>
    <alternativeName>
        <fullName evidence="5">Choline phosphatase</fullName>
    </alternativeName>
</protein>
<dbReference type="Pfam" id="PF13091">
    <property type="entry name" value="PLDc_2"/>
    <property type="match status" value="2"/>
</dbReference>
<dbReference type="SUPFAM" id="SSF56024">
    <property type="entry name" value="Phospholipase D/nuclease"/>
    <property type="match status" value="2"/>
</dbReference>
<dbReference type="CDD" id="cd09113">
    <property type="entry name" value="PLDc_ymdC_like_2"/>
    <property type="match status" value="1"/>
</dbReference>
<evidence type="ECO:0000256" key="3">
    <source>
        <dbReference type="ARBA" id="ARBA00018392"/>
    </source>
</evidence>
<comment type="caution">
    <text evidence="7">The sequence shown here is derived from an EMBL/GenBank/DDBJ whole genome shotgun (WGS) entry which is preliminary data.</text>
</comment>
<dbReference type="InterPro" id="IPR025202">
    <property type="entry name" value="PLD-like_dom"/>
</dbReference>
<evidence type="ECO:0000256" key="2">
    <source>
        <dbReference type="ARBA" id="ARBA00004613"/>
    </source>
</evidence>
<keyword evidence="4" id="KW-0964">Secreted</keyword>
<evidence type="ECO:0000313" key="7">
    <source>
        <dbReference type="EMBL" id="MCT8328957.1"/>
    </source>
</evidence>
<name>A0ABT2NJ58_9RHOB</name>
<dbReference type="CDD" id="cd09111">
    <property type="entry name" value="PLDc_ymdC_like_1"/>
    <property type="match status" value="1"/>
</dbReference>
<feature type="domain" description="PLD phosphodiesterase" evidence="6">
    <location>
        <begin position="407"/>
        <end position="434"/>
    </location>
</feature>
<accession>A0ABT2NJ58</accession>